<name>A0A7X0JV32_9GAMM</name>
<keyword evidence="3" id="KW-1185">Reference proteome</keyword>
<dbReference type="EMBL" id="JACHHT010000002">
    <property type="protein sequence ID" value="MBB6522697.1"/>
    <property type="molecule type" value="Genomic_DNA"/>
</dbReference>
<comment type="caution">
    <text evidence="2">The sequence shown here is derived from an EMBL/GenBank/DDBJ whole genome shotgun (WGS) entry which is preliminary data.</text>
</comment>
<proteinExistence type="predicted"/>
<dbReference type="InterPro" id="IPR013560">
    <property type="entry name" value="DUF1722"/>
</dbReference>
<dbReference type="RefSeq" id="WP_166845393.1">
    <property type="nucleotide sequence ID" value="NZ_JAAONY010000002.1"/>
</dbReference>
<dbReference type="AlphaFoldDB" id="A0A7X0JV32"/>
<feature type="domain" description="DUF1722" evidence="1">
    <location>
        <begin position="213"/>
        <end position="329"/>
    </location>
</feature>
<evidence type="ECO:0000313" key="2">
    <source>
        <dbReference type="EMBL" id="MBB6522697.1"/>
    </source>
</evidence>
<evidence type="ECO:0000313" key="3">
    <source>
        <dbReference type="Proteomes" id="UP000528457"/>
    </source>
</evidence>
<gene>
    <name evidence="2" type="ORF">HNR48_002982</name>
</gene>
<accession>A0A7X0JV32</accession>
<dbReference type="Proteomes" id="UP000528457">
    <property type="component" value="Unassembled WGS sequence"/>
</dbReference>
<reference evidence="2 3" key="1">
    <citation type="submission" date="2020-08" db="EMBL/GenBank/DDBJ databases">
        <title>Genomic Encyclopedia of Type Strains, Phase IV (KMG-IV): sequencing the most valuable type-strain genomes for metagenomic binning, comparative biology and taxonomic classification.</title>
        <authorList>
            <person name="Goeker M."/>
        </authorList>
    </citation>
    <scope>NUCLEOTIDE SEQUENCE [LARGE SCALE GENOMIC DNA]</scope>
    <source>
        <strain evidence="2 3">DSM 22368</strain>
    </source>
</reference>
<dbReference type="Pfam" id="PF08349">
    <property type="entry name" value="DUF1722"/>
    <property type="match status" value="1"/>
</dbReference>
<dbReference type="PANTHER" id="PTHR30087:SF0">
    <property type="entry name" value="INNER MEMBRANE PROTEIN"/>
    <property type="match status" value="1"/>
</dbReference>
<evidence type="ECO:0000259" key="1">
    <source>
        <dbReference type="Pfam" id="PF08349"/>
    </source>
</evidence>
<sequence length="339" mass="38193">MENSDRLGLKVRKHKWDPGGVPRVGVSACLLGEAVRYDGGDKASDLLQTRLSTLLCWQGFCPELNAGMGVPRPTIGLYQDGDETRLKFNPGQSVELDVSKDLKPMLIEGCETFLAEAGTLDGYVFMQRSPSCALGSAPLHGSFASEQQQYLDGVFAAELKQRYAYLPLAQECDLQEPRRLDHFLSAVFACQRLRDVVSRQSFADLLKFHGRYKYLLMAHSVPAYKKLGRLLAKRNAENVAEQIESYRFDFMAAINTRSSKGGEVNALMHMMGYIKNELDADVRQGLLARMDAYRQGKIALQPIVDELHGYVKRWGSDYIQQQYYWQPHPLSQSLRAQLS</sequence>
<protein>
    <submittedName>
        <fullName evidence="2">Uncharacterized protein YbgA (DUF1722 family)/uncharacterized protein YbbK (DUF523 family)</fullName>
    </submittedName>
</protein>
<dbReference type="InterPro" id="IPR007553">
    <property type="entry name" value="2-thiour_desulf"/>
</dbReference>
<dbReference type="InParanoid" id="A0A7X0JV32"/>
<dbReference type="PANTHER" id="PTHR30087">
    <property type="entry name" value="INNER MEMBRANE PROTEIN"/>
    <property type="match status" value="1"/>
</dbReference>
<dbReference type="Pfam" id="PF04463">
    <property type="entry name" value="2-thiour_desulf"/>
    <property type="match status" value="1"/>
</dbReference>
<organism evidence="2 3">
    <name type="scientific">Pseudoteredinibacter isoporae</name>
    <dbReference type="NCBI Taxonomy" id="570281"/>
    <lineage>
        <taxon>Bacteria</taxon>
        <taxon>Pseudomonadati</taxon>
        <taxon>Pseudomonadota</taxon>
        <taxon>Gammaproteobacteria</taxon>
        <taxon>Cellvibrionales</taxon>
        <taxon>Cellvibrionaceae</taxon>
        <taxon>Pseudoteredinibacter</taxon>
    </lineage>
</organism>